<dbReference type="Proteomes" id="UP000467841">
    <property type="component" value="Unassembled WGS sequence"/>
</dbReference>
<accession>A0A6D2HXS9</accession>
<protein>
    <recommendedName>
        <fullName evidence="1">Reverse transcriptase Ty1/copia-type domain-containing protein</fullName>
    </recommendedName>
</protein>
<dbReference type="PANTHER" id="PTHR11439:SF489">
    <property type="entry name" value="RNA-DIRECTED DNA POLYMERASE"/>
    <property type="match status" value="1"/>
</dbReference>
<dbReference type="PANTHER" id="PTHR11439">
    <property type="entry name" value="GAG-POL-RELATED RETROTRANSPOSON"/>
    <property type="match status" value="1"/>
</dbReference>
<feature type="domain" description="Reverse transcriptase Ty1/copia-type" evidence="1">
    <location>
        <begin position="3"/>
        <end position="79"/>
    </location>
</feature>
<sequence length="212" mass="24251">MLVYVDDIIVMGNDPRLIQQNLDVLAIRFSIKDLKDSHYFLGIDARRTPSGLHLNQRKYILDFLARTNMLSAKPVTTPMAVYRKLSLHSGTRLSDPSEYRAIVESLQYMSFTRLDLSYAVSKLSQFMYAPTTEHWLAVKRLLWYLAGTPNHGIFLKKGNNSTLHVYSDADWGGDIDNYGSTNGYIVYLESHRLSWSTKKVQGIAWSSTEAEY</sequence>
<evidence type="ECO:0000259" key="1">
    <source>
        <dbReference type="Pfam" id="PF07727"/>
    </source>
</evidence>
<dbReference type="Pfam" id="PF07727">
    <property type="entry name" value="RVT_2"/>
    <property type="match status" value="1"/>
</dbReference>
<organism evidence="2 3">
    <name type="scientific">Microthlaspi erraticum</name>
    <dbReference type="NCBI Taxonomy" id="1685480"/>
    <lineage>
        <taxon>Eukaryota</taxon>
        <taxon>Viridiplantae</taxon>
        <taxon>Streptophyta</taxon>
        <taxon>Embryophyta</taxon>
        <taxon>Tracheophyta</taxon>
        <taxon>Spermatophyta</taxon>
        <taxon>Magnoliopsida</taxon>
        <taxon>eudicotyledons</taxon>
        <taxon>Gunneridae</taxon>
        <taxon>Pentapetalae</taxon>
        <taxon>rosids</taxon>
        <taxon>malvids</taxon>
        <taxon>Brassicales</taxon>
        <taxon>Brassicaceae</taxon>
        <taxon>Coluteocarpeae</taxon>
        <taxon>Microthlaspi</taxon>
    </lineage>
</organism>
<evidence type="ECO:0000313" key="2">
    <source>
        <dbReference type="EMBL" id="CAA7021876.1"/>
    </source>
</evidence>
<dbReference type="AlphaFoldDB" id="A0A6D2HXS9"/>
<dbReference type="OrthoDB" id="414945at2759"/>
<dbReference type="InterPro" id="IPR043502">
    <property type="entry name" value="DNA/RNA_pol_sf"/>
</dbReference>
<evidence type="ECO:0000313" key="3">
    <source>
        <dbReference type="Proteomes" id="UP000467841"/>
    </source>
</evidence>
<dbReference type="EMBL" id="CACVBM020000665">
    <property type="protein sequence ID" value="CAA7021876.1"/>
    <property type="molecule type" value="Genomic_DNA"/>
</dbReference>
<dbReference type="SUPFAM" id="SSF56672">
    <property type="entry name" value="DNA/RNA polymerases"/>
    <property type="match status" value="1"/>
</dbReference>
<proteinExistence type="predicted"/>
<reference evidence="2" key="1">
    <citation type="submission" date="2020-01" db="EMBL/GenBank/DDBJ databases">
        <authorList>
            <person name="Mishra B."/>
        </authorList>
    </citation>
    <scope>NUCLEOTIDE SEQUENCE [LARGE SCALE GENOMIC DNA]</scope>
</reference>
<keyword evidence="3" id="KW-1185">Reference proteome</keyword>
<comment type="caution">
    <text evidence="2">The sequence shown here is derived from an EMBL/GenBank/DDBJ whole genome shotgun (WGS) entry which is preliminary data.</text>
</comment>
<name>A0A6D2HXS9_9BRAS</name>
<dbReference type="InterPro" id="IPR013103">
    <property type="entry name" value="RVT_2"/>
</dbReference>
<gene>
    <name evidence="2" type="ORF">MERR_LOCUS9111</name>
</gene>